<accession>A0AAW9NNA4</accession>
<comment type="caution">
    <text evidence="6">The sequence shown here is derived from an EMBL/GenBank/DDBJ whole genome shotgun (WGS) entry which is preliminary data.</text>
</comment>
<evidence type="ECO:0000313" key="6">
    <source>
        <dbReference type="EMBL" id="MEC1177455.1"/>
    </source>
</evidence>
<keyword evidence="3" id="KW-0067">ATP-binding</keyword>
<proteinExistence type="predicted"/>
<dbReference type="InterPro" id="IPR013221">
    <property type="entry name" value="Mur_ligase_cen"/>
</dbReference>
<dbReference type="SUPFAM" id="SSF53623">
    <property type="entry name" value="MurD-like peptide ligases, catalytic domain"/>
    <property type="match status" value="1"/>
</dbReference>
<feature type="domain" description="Mur ligase central" evidence="5">
    <location>
        <begin position="112"/>
        <end position="297"/>
    </location>
</feature>
<sequence length="466" mass="51451">MIALSVKDLQALLAGQILQGATNFSVKQALHYTQLDSIKRYALIFLRKSETVDWKRLAQHAPILIVSDKAEEELRKAPASITILQVKNMHRAFWQFVDYYRALFTIPVVALTGTCGKTTTKEMLRHILLGDWQVQATVSSINEPRQSLNYLTTVDKETKAAIFELGLGNLGNIKHQCLIYKPTIGIITNIGVHHLDGCQSLEGYIQAKAEIVEGIAKNGTLILNADDVNSKKISLTAFKGKIVTFSVKQNANFKASNIQYAAGGMRFTLITGKERHDCFVPGYGEHQVYNALAALAATTEMGFPLRKAISKLRTFKNMERHLQFSKGIAGSTIIDDTWTNNPTSIEAALKVLAAVGKNNKRIVILGDIKRLGNYERQYHREIGSLIAKQSIDTLITIGHRAKDIALQAKADGISAEVHSFSDVKGVMALLQRIVTKNSMILIKGPMSSRSMIDFASELKGEKKGTV</sequence>
<name>A0AAW9NNA4_9BACL</name>
<dbReference type="EMBL" id="JARSFG010000003">
    <property type="protein sequence ID" value="MEC1177455.1"/>
    <property type="molecule type" value="Genomic_DNA"/>
</dbReference>
<dbReference type="GO" id="GO:0005524">
    <property type="term" value="F:ATP binding"/>
    <property type="evidence" value="ECO:0007669"/>
    <property type="project" value="UniProtKB-KW"/>
</dbReference>
<dbReference type="PANTHER" id="PTHR43024:SF1">
    <property type="entry name" value="UDP-N-ACETYLMURAMOYL-TRIPEPTIDE--D-ALANYL-D-ALANINE LIGASE"/>
    <property type="match status" value="1"/>
</dbReference>
<protein>
    <submittedName>
        <fullName evidence="6">UDP-N-acetylmuramoyl-tripeptide--D-alanyl-D-alanine ligase</fullName>
        <ecNumber evidence="6">6.3.2.10</ecNumber>
    </submittedName>
</protein>
<dbReference type="Proteomes" id="UP001344888">
    <property type="component" value="Unassembled WGS sequence"/>
</dbReference>
<dbReference type="AlphaFoldDB" id="A0AAW9NNA4"/>
<organism evidence="6 7">
    <name type="scientific">Metasolibacillus meyeri</name>
    <dbReference type="NCBI Taxonomy" id="1071052"/>
    <lineage>
        <taxon>Bacteria</taxon>
        <taxon>Bacillati</taxon>
        <taxon>Bacillota</taxon>
        <taxon>Bacilli</taxon>
        <taxon>Bacillales</taxon>
        <taxon>Caryophanaceae</taxon>
        <taxon>Metasolibacillus</taxon>
    </lineage>
</organism>
<dbReference type="InterPro" id="IPR051046">
    <property type="entry name" value="MurCDEF_CellWall_CoF430Synth"/>
</dbReference>
<dbReference type="InterPro" id="IPR036565">
    <property type="entry name" value="Mur-like_cat_sf"/>
</dbReference>
<dbReference type="Gene3D" id="3.40.1190.10">
    <property type="entry name" value="Mur-like, catalytic domain"/>
    <property type="match status" value="1"/>
</dbReference>
<dbReference type="PANTHER" id="PTHR43024">
    <property type="entry name" value="UDP-N-ACETYLMURAMOYL-TRIPEPTIDE--D-ALANYL-D-ALANINE LIGASE"/>
    <property type="match status" value="1"/>
</dbReference>
<dbReference type="InterPro" id="IPR036615">
    <property type="entry name" value="Mur_ligase_C_dom_sf"/>
</dbReference>
<evidence type="ECO:0000256" key="1">
    <source>
        <dbReference type="ARBA" id="ARBA00022598"/>
    </source>
</evidence>
<dbReference type="Gene3D" id="3.90.190.20">
    <property type="entry name" value="Mur ligase, C-terminal domain"/>
    <property type="match status" value="1"/>
</dbReference>
<evidence type="ECO:0000259" key="5">
    <source>
        <dbReference type="Pfam" id="PF08245"/>
    </source>
</evidence>
<dbReference type="Pfam" id="PF08245">
    <property type="entry name" value="Mur_ligase_M"/>
    <property type="match status" value="1"/>
</dbReference>
<dbReference type="InterPro" id="IPR004101">
    <property type="entry name" value="Mur_ligase_C"/>
</dbReference>
<evidence type="ECO:0000259" key="4">
    <source>
        <dbReference type="Pfam" id="PF02875"/>
    </source>
</evidence>
<dbReference type="RefSeq" id="WP_326121804.1">
    <property type="nucleotide sequence ID" value="NZ_JARSFG010000003.1"/>
</dbReference>
<keyword evidence="7" id="KW-1185">Reference proteome</keyword>
<evidence type="ECO:0000256" key="2">
    <source>
        <dbReference type="ARBA" id="ARBA00022741"/>
    </source>
</evidence>
<keyword evidence="2" id="KW-0547">Nucleotide-binding</keyword>
<evidence type="ECO:0000313" key="7">
    <source>
        <dbReference type="Proteomes" id="UP001344888"/>
    </source>
</evidence>
<feature type="domain" description="Mur ligase C-terminal" evidence="4">
    <location>
        <begin position="324"/>
        <end position="444"/>
    </location>
</feature>
<reference evidence="6 7" key="1">
    <citation type="submission" date="2023-03" db="EMBL/GenBank/DDBJ databases">
        <title>Bacillus Genome Sequencing.</title>
        <authorList>
            <person name="Dunlap C."/>
        </authorList>
    </citation>
    <scope>NUCLEOTIDE SEQUENCE [LARGE SCALE GENOMIC DNA]</scope>
    <source>
        <strain evidence="6 7">B-59205</strain>
    </source>
</reference>
<dbReference type="GO" id="GO:0047480">
    <property type="term" value="F:UDP-N-acetylmuramoyl-tripeptide-D-alanyl-D-alanine ligase activity"/>
    <property type="evidence" value="ECO:0007669"/>
    <property type="project" value="UniProtKB-EC"/>
</dbReference>
<dbReference type="Pfam" id="PF02875">
    <property type="entry name" value="Mur_ligase_C"/>
    <property type="match status" value="1"/>
</dbReference>
<gene>
    <name evidence="6" type="primary">murF</name>
    <name evidence="6" type="ORF">P9B03_03080</name>
</gene>
<dbReference type="SUPFAM" id="SSF53244">
    <property type="entry name" value="MurD-like peptide ligases, peptide-binding domain"/>
    <property type="match status" value="1"/>
</dbReference>
<evidence type="ECO:0000256" key="3">
    <source>
        <dbReference type="ARBA" id="ARBA00022840"/>
    </source>
</evidence>
<dbReference type="EC" id="6.3.2.10" evidence="6"/>
<keyword evidence="1 6" id="KW-0436">Ligase</keyword>